<dbReference type="InterPro" id="IPR011009">
    <property type="entry name" value="Kinase-like_dom_sf"/>
</dbReference>
<dbReference type="SUPFAM" id="SSF56112">
    <property type="entry name" value="Protein kinase-like (PK-like)"/>
    <property type="match status" value="1"/>
</dbReference>
<evidence type="ECO:0000313" key="1">
    <source>
        <dbReference type="EMBL" id="KND26540.1"/>
    </source>
</evidence>
<dbReference type="EMBL" id="JPPY01000209">
    <property type="protein sequence ID" value="KND26540.1"/>
    <property type="molecule type" value="Genomic_DNA"/>
</dbReference>
<dbReference type="PATRIC" id="fig|42234.21.peg.7597"/>
<sequence>MPDAEIAEFVRQRGYGEFVSDTVVTYPGRNPNMAGRTTSGTDVFAKRTAGPHTGHGARLEDLGPALTWHHLRWPAVLAADPDRRIHLTRWVGDARTAADAVTAGEFPDALAHALGAALGELHAARFTPDHLDRRPLPMPSVRVFSALSAAQYLESSGGLIELWRILQGDDHLKEAVANLRKDEKAAPQVPIHADLRLDQILVADGELLVTDWEEFRYGDAARDLGTTAGEFLHRSVVGIAAEEIDTAGADDEIVARGVRNLQEALPTLEAFTRGYRAVRPGRDRDLARRAVAFAGWHLLDRVMAAAAYGAELTPVHRAAVGVGRTALARPAAYVGVLGLEAL</sequence>
<gene>
    <name evidence="1" type="ORF">IQ63_36900</name>
</gene>
<dbReference type="OrthoDB" id="2410440at2"/>
<dbReference type="Proteomes" id="UP000037151">
    <property type="component" value="Unassembled WGS sequence"/>
</dbReference>
<proteinExistence type="predicted"/>
<evidence type="ECO:0000313" key="2">
    <source>
        <dbReference type="Proteomes" id="UP000037151"/>
    </source>
</evidence>
<reference evidence="2" key="1">
    <citation type="submission" date="2014-07" db="EMBL/GenBank/DDBJ databases">
        <title>Genome sequencing of plant-pathogenic Streptomyces species.</title>
        <authorList>
            <person name="Harrison J."/>
            <person name="Sapp M."/>
            <person name="Thwaites R."/>
            <person name="Studholme D.J."/>
        </authorList>
    </citation>
    <scope>NUCLEOTIDE SEQUENCE [LARGE SCALE GENOMIC DNA]</scope>
    <source>
        <strain evidence="2">NCPPB 4445</strain>
    </source>
</reference>
<dbReference type="RefSeq" id="WP_159031257.1">
    <property type="nucleotide sequence ID" value="NZ_KQ257833.1"/>
</dbReference>
<name>A0A0L0JMB1_9ACTN</name>
<dbReference type="Gene3D" id="3.90.1200.10">
    <property type="match status" value="1"/>
</dbReference>
<comment type="caution">
    <text evidence="1">The sequence shown here is derived from an EMBL/GenBank/DDBJ whole genome shotgun (WGS) entry which is preliminary data.</text>
</comment>
<dbReference type="AlphaFoldDB" id="A0A0L0JMB1"/>
<evidence type="ECO:0008006" key="3">
    <source>
        <dbReference type="Google" id="ProtNLM"/>
    </source>
</evidence>
<dbReference type="NCBIfam" id="NF038156">
    <property type="entry name" value="lant_syn_V_LxmK"/>
    <property type="match status" value="1"/>
</dbReference>
<accession>A0A0L0JMB1</accession>
<organism evidence="1 2">
    <name type="scientific">Streptomyces acidiscabies</name>
    <dbReference type="NCBI Taxonomy" id="42234"/>
    <lineage>
        <taxon>Bacteria</taxon>
        <taxon>Bacillati</taxon>
        <taxon>Actinomycetota</taxon>
        <taxon>Actinomycetes</taxon>
        <taxon>Kitasatosporales</taxon>
        <taxon>Streptomycetaceae</taxon>
        <taxon>Streptomyces</taxon>
    </lineage>
</organism>
<protein>
    <recommendedName>
        <fullName evidence="3">Phosphotransferase enzyme family protein</fullName>
    </recommendedName>
</protein>